<evidence type="ECO:0000313" key="2">
    <source>
        <dbReference type="Proteomes" id="UP000095329"/>
    </source>
</evidence>
<gene>
    <name evidence="1" type="ORF">J116_024835</name>
</gene>
<proteinExistence type="predicted"/>
<name>A0A1D3DY04_9ACTN</name>
<keyword evidence="2" id="KW-1185">Reference proteome</keyword>
<dbReference type="RefSeq" id="WP_023589777.1">
    <property type="nucleotide sequence ID" value="NZ_ASHX02000001.1"/>
</dbReference>
<evidence type="ECO:0000313" key="1">
    <source>
        <dbReference type="EMBL" id="OEJ97198.1"/>
    </source>
</evidence>
<dbReference type="Proteomes" id="UP000095329">
    <property type="component" value="Unassembled WGS sequence"/>
</dbReference>
<dbReference type="eggNOG" id="ENOG50331T4">
    <property type="taxonomic scope" value="Bacteria"/>
</dbReference>
<sequence>MATQTPSRDRELTAEDLPAHSRLLLRMGRLRLDAADVAAVRALAIRPGLDWGAFLEAAARHKMLPLIGRHVDRHRLDRKDGDLPGFPYPWVFTGAYLANRSRNQGLSDEFGRVFAELSAAGLRFAVRKGFSLGEGEYRDPALRRIADLDVLLAREDAPAAHEVLVRLGYIQGKVAEDGDRIEPYSRQTQAFWKMNLSNQLPYRKPGGRPDITDFNVDICHDIFQKKSGISASAAELLDRAVPTVLCGAPAFEPAPDDRLLDLCSHLHKEATSLHFIEDHQDLQLSKFLDLALVAGACDDDAWQRFLKRVSSVGAEQIVYYALHFTAVLYPEAVPAHVLDTLRPEDTEYLEMYGSLDGQTARWEQPFLQRLFDTARHTAGTVSNVPLQ</sequence>
<comment type="caution">
    <text evidence="1">The sequence shown here is derived from an EMBL/GenBank/DDBJ whole genome shotgun (WGS) entry which is preliminary data.</text>
</comment>
<dbReference type="EMBL" id="ASHX02000001">
    <property type="protein sequence ID" value="OEJ97198.1"/>
    <property type="molecule type" value="Genomic_DNA"/>
</dbReference>
<reference evidence="1 2" key="1">
    <citation type="journal article" date="2013" name="Genome Announc.">
        <title>Genome Sequence of Streptomyces violaceusniger Strain SPC6, a Halotolerant Streptomycete That Exhibits Rapid Growth and Development.</title>
        <authorList>
            <person name="Chen X."/>
            <person name="Zhang B."/>
            <person name="Zhang W."/>
            <person name="Wu X."/>
            <person name="Zhang M."/>
            <person name="Chen T."/>
            <person name="Liu G."/>
            <person name="Dyson P."/>
        </authorList>
    </citation>
    <scope>NUCLEOTIDE SEQUENCE [LARGE SCALE GENOMIC DNA]</scope>
    <source>
        <strain evidence="1 2">SPC6</strain>
    </source>
</reference>
<dbReference type="InterPro" id="IPR039498">
    <property type="entry name" value="NTP_transf_5"/>
</dbReference>
<evidence type="ECO:0008006" key="3">
    <source>
        <dbReference type="Google" id="ProtNLM"/>
    </source>
</evidence>
<dbReference type="Pfam" id="PF14907">
    <property type="entry name" value="NTP_transf_5"/>
    <property type="match status" value="1"/>
</dbReference>
<accession>A0A1D3DY04</accession>
<protein>
    <recommendedName>
        <fullName evidence="3">Nucleotidyltransferase</fullName>
    </recommendedName>
</protein>
<organism evidence="1 2">
    <name type="scientific">Streptomyces thermolilacinus SPC6</name>
    <dbReference type="NCBI Taxonomy" id="1306406"/>
    <lineage>
        <taxon>Bacteria</taxon>
        <taxon>Bacillati</taxon>
        <taxon>Actinomycetota</taxon>
        <taxon>Actinomycetes</taxon>
        <taxon>Kitasatosporales</taxon>
        <taxon>Streptomycetaceae</taxon>
        <taxon>Streptomyces</taxon>
    </lineage>
</organism>
<dbReference type="STRING" id="1306406.J116_024835"/>
<dbReference type="AlphaFoldDB" id="A0A1D3DY04"/>
<dbReference type="OrthoDB" id="4159853at2"/>